<evidence type="ECO:0000256" key="1">
    <source>
        <dbReference type="SAM" id="MobiDB-lite"/>
    </source>
</evidence>
<evidence type="ECO:0000313" key="2">
    <source>
        <dbReference type="EMBL" id="KAJ8047046.1"/>
    </source>
</evidence>
<keyword evidence="3" id="KW-1185">Reference proteome</keyword>
<dbReference type="InterPro" id="IPR021109">
    <property type="entry name" value="Peptidase_aspartic_dom_sf"/>
</dbReference>
<feature type="compositionally biased region" description="Polar residues" evidence="1">
    <location>
        <begin position="1"/>
        <end position="14"/>
    </location>
</feature>
<protein>
    <submittedName>
        <fullName evidence="2">Uncharacterized protein</fullName>
    </submittedName>
</protein>
<proteinExistence type="predicted"/>
<dbReference type="Proteomes" id="UP001152320">
    <property type="component" value="Chromosome 2"/>
</dbReference>
<dbReference type="OrthoDB" id="5978043at2759"/>
<evidence type="ECO:0000313" key="3">
    <source>
        <dbReference type="Proteomes" id="UP001152320"/>
    </source>
</evidence>
<comment type="caution">
    <text evidence="2">The sequence shown here is derived from an EMBL/GenBank/DDBJ whole genome shotgun (WGS) entry which is preliminary data.</text>
</comment>
<dbReference type="EMBL" id="JAIZAY010000002">
    <property type="protein sequence ID" value="KAJ8047046.1"/>
    <property type="molecule type" value="Genomic_DNA"/>
</dbReference>
<reference evidence="2" key="1">
    <citation type="submission" date="2021-10" db="EMBL/GenBank/DDBJ databases">
        <title>Tropical sea cucumber genome reveals ecological adaptation and Cuvierian tubules defense mechanism.</title>
        <authorList>
            <person name="Chen T."/>
        </authorList>
    </citation>
    <scope>NUCLEOTIDE SEQUENCE</scope>
    <source>
        <strain evidence="2">Nanhai2018</strain>
        <tissue evidence="2">Muscle</tissue>
    </source>
</reference>
<accession>A0A9Q1CLD2</accession>
<gene>
    <name evidence="2" type="ORF">HOLleu_05933</name>
</gene>
<dbReference type="Gene3D" id="2.40.70.10">
    <property type="entry name" value="Acid Proteases"/>
    <property type="match status" value="1"/>
</dbReference>
<organism evidence="2 3">
    <name type="scientific">Holothuria leucospilota</name>
    <name type="common">Black long sea cucumber</name>
    <name type="synonym">Mertensiothuria leucospilota</name>
    <dbReference type="NCBI Taxonomy" id="206669"/>
    <lineage>
        <taxon>Eukaryota</taxon>
        <taxon>Metazoa</taxon>
        <taxon>Echinodermata</taxon>
        <taxon>Eleutherozoa</taxon>
        <taxon>Echinozoa</taxon>
        <taxon>Holothuroidea</taxon>
        <taxon>Aspidochirotacea</taxon>
        <taxon>Aspidochirotida</taxon>
        <taxon>Holothuriidae</taxon>
        <taxon>Holothuria</taxon>
    </lineage>
</organism>
<sequence length="118" mass="13006">MGNRSWGKNATSRFVHSMESEDSEDDQAAGPTGEEIAEGFGLYYTDIEEEVNTVNDKHKPFLVDLQVAGQDVQMEVDTGASRSTISEHVYKAQFASIPLYETKVTLKSYSGENVPLLA</sequence>
<name>A0A9Q1CLD2_HOLLE</name>
<dbReference type="AlphaFoldDB" id="A0A9Q1CLD2"/>
<dbReference type="SUPFAM" id="SSF50630">
    <property type="entry name" value="Acid proteases"/>
    <property type="match status" value="1"/>
</dbReference>
<feature type="region of interest" description="Disordered" evidence="1">
    <location>
        <begin position="1"/>
        <end position="35"/>
    </location>
</feature>